<gene>
    <name evidence="1" type="ORF">Goari_026213</name>
</gene>
<organism evidence="1 2">
    <name type="scientific">Gossypium aridum</name>
    <name type="common">American cotton</name>
    <name type="synonym">Erioxylum aridum</name>
    <dbReference type="NCBI Taxonomy" id="34290"/>
    <lineage>
        <taxon>Eukaryota</taxon>
        <taxon>Viridiplantae</taxon>
        <taxon>Streptophyta</taxon>
        <taxon>Embryophyta</taxon>
        <taxon>Tracheophyta</taxon>
        <taxon>Spermatophyta</taxon>
        <taxon>Magnoliopsida</taxon>
        <taxon>eudicotyledons</taxon>
        <taxon>Gunneridae</taxon>
        <taxon>Pentapetalae</taxon>
        <taxon>rosids</taxon>
        <taxon>malvids</taxon>
        <taxon>Malvales</taxon>
        <taxon>Malvaceae</taxon>
        <taxon>Malvoideae</taxon>
        <taxon>Gossypium</taxon>
    </lineage>
</organism>
<dbReference type="AlphaFoldDB" id="A0A7J8XBE0"/>
<accession>A0A7J8XBE0</accession>
<evidence type="ECO:0000313" key="1">
    <source>
        <dbReference type="EMBL" id="MBA0684636.1"/>
    </source>
</evidence>
<evidence type="ECO:0000313" key="2">
    <source>
        <dbReference type="Proteomes" id="UP000593577"/>
    </source>
</evidence>
<dbReference type="EMBL" id="JABFAA010000006">
    <property type="protein sequence ID" value="MBA0684636.1"/>
    <property type="molecule type" value="Genomic_DNA"/>
</dbReference>
<dbReference type="Proteomes" id="UP000593577">
    <property type="component" value="Unassembled WGS sequence"/>
</dbReference>
<proteinExistence type="predicted"/>
<name>A0A7J8XBE0_GOSAI</name>
<comment type="caution">
    <text evidence="1">The sequence shown here is derived from an EMBL/GenBank/DDBJ whole genome shotgun (WGS) entry which is preliminary data.</text>
</comment>
<sequence length="37" mass="4364">TRRSGWECGVTVFVNNILTRLHWRKLGRIFITYGKGK</sequence>
<reference evidence="1 2" key="1">
    <citation type="journal article" date="2019" name="Genome Biol. Evol.">
        <title>Insights into the evolution of the New World diploid cottons (Gossypium, subgenus Houzingenia) based on genome sequencing.</title>
        <authorList>
            <person name="Grover C.E."/>
            <person name="Arick M.A. 2nd"/>
            <person name="Thrash A."/>
            <person name="Conover J.L."/>
            <person name="Sanders W.S."/>
            <person name="Peterson D.G."/>
            <person name="Frelichowski J.E."/>
            <person name="Scheffler J.A."/>
            <person name="Scheffler B.E."/>
            <person name="Wendel J.F."/>
        </authorList>
    </citation>
    <scope>NUCLEOTIDE SEQUENCE [LARGE SCALE GENOMIC DNA]</scope>
    <source>
        <strain evidence="1">185</strain>
        <tissue evidence="1">Leaf</tissue>
    </source>
</reference>
<protein>
    <submittedName>
        <fullName evidence="1">Uncharacterized protein</fullName>
    </submittedName>
</protein>
<feature type="non-terminal residue" evidence="1">
    <location>
        <position position="1"/>
    </location>
</feature>
<keyword evidence="2" id="KW-1185">Reference proteome</keyword>
<feature type="non-terminal residue" evidence="1">
    <location>
        <position position="37"/>
    </location>
</feature>